<dbReference type="InterPro" id="IPR058240">
    <property type="entry name" value="rSAM_sf"/>
</dbReference>
<gene>
    <name evidence="8" type="ORF">J0895_16090</name>
</gene>
<dbReference type="PROSITE" id="PS51332">
    <property type="entry name" value="B12_BINDING"/>
    <property type="match status" value="1"/>
</dbReference>
<dbReference type="Pfam" id="PF04055">
    <property type="entry name" value="Radical_SAM"/>
    <property type="match status" value="1"/>
</dbReference>
<dbReference type="SUPFAM" id="SSF102114">
    <property type="entry name" value="Radical SAM enzymes"/>
    <property type="match status" value="1"/>
</dbReference>
<dbReference type="Gene3D" id="3.80.30.20">
    <property type="entry name" value="tm_1862 like domain"/>
    <property type="match status" value="1"/>
</dbReference>
<dbReference type="PANTHER" id="PTHR43409">
    <property type="entry name" value="ANAEROBIC MAGNESIUM-PROTOPORPHYRIN IX MONOMETHYL ESTER CYCLASE-RELATED"/>
    <property type="match status" value="1"/>
</dbReference>
<protein>
    <submittedName>
        <fullName evidence="8">RiPP maturation radical SAM C-methyltransferase</fullName>
    </submittedName>
</protein>
<dbReference type="SFLD" id="SFLDG01082">
    <property type="entry name" value="B12-binding_domain_containing"/>
    <property type="match status" value="1"/>
</dbReference>
<evidence type="ECO:0000256" key="2">
    <source>
        <dbReference type="ARBA" id="ARBA00022691"/>
    </source>
</evidence>
<dbReference type="SFLD" id="SFLDF00324">
    <property type="entry name" value="bacteriocin_maturation"/>
    <property type="match status" value="1"/>
</dbReference>
<keyword evidence="5" id="KW-0411">Iron-sulfur</keyword>
<reference evidence="8 9" key="1">
    <citation type="submission" date="2021-03" db="EMBL/GenBank/DDBJ databases">
        <title>Metabolic Capacity of the Antarctic Cyanobacterium Phormidium pseudopriestleyi that Sustains Oxygenic Photosynthesis in the Presence of Hydrogen Sulfide.</title>
        <authorList>
            <person name="Lumian J.E."/>
            <person name="Jungblut A.D."/>
            <person name="Dillon M.L."/>
            <person name="Hawes I."/>
            <person name="Doran P.T."/>
            <person name="Mackey T.J."/>
            <person name="Dick G.J."/>
            <person name="Grettenberger C.L."/>
            <person name="Sumner D.Y."/>
        </authorList>
    </citation>
    <scope>NUCLEOTIDE SEQUENCE [LARGE SCALE GENOMIC DNA]</scope>
    <source>
        <strain evidence="8 9">FRX01</strain>
    </source>
</reference>
<organism evidence="8 9">
    <name type="scientific">Phormidium pseudopriestleyi FRX01</name>
    <dbReference type="NCBI Taxonomy" id="1759528"/>
    <lineage>
        <taxon>Bacteria</taxon>
        <taxon>Bacillati</taxon>
        <taxon>Cyanobacteriota</taxon>
        <taxon>Cyanophyceae</taxon>
        <taxon>Oscillatoriophycideae</taxon>
        <taxon>Oscillatoriales</taxon>
        <taxon>Oscillatoriaceae</taxon>
        <taxon>Phormidium</taxon>
    </lineage>
</organism>
<dbReference type="InterPro" id="IPR023404">
    <property type="entry name" value="rSAM_horseshoe"/>
</dbReference>
<proteinExistence type="predicted"/>
<keyword evidence="3" id="KW-0479">Metal-binding</keyword>
<dbReference type="InterPro" id="IPR007197">
    <property type="entry name" value="rSAM"/>
</dbReference>
<sequence length="680" mass="77233">MLTPSAAAVIPASKRFKKTPEVVFVCMPFGPLLPSIGVGLLKASLKPLDISAKACYFTLRFAQQIGISLYNETTSGEVSVCDLVGEWLFSAALFDLDPTDVESFVEDVLRGREPAHQGAYPNLKPVSETFIQDILHIRSLVDSFLDQCLAEVLSYQPRIVCFTSTFHQHVAALALAKRIKAVSPDIFIEFGGANCQGIMGIETLRQFPFVDAVISGEGDRIFPELIRRVLDQESIADIPGVYTRDTIDLANTLQDLNAPVLHDINALPLPDYDDYFIEWEAVRPHLNENYQPRLLLETSRGCWWGEKNHCTFCGLNGTEMTYRSKSAERAISEITSLIERYPGYPISVVDNILDMKYFKSMIPELAKRQLDLELFYEVKSNLQKEQIRQLREAGITMIQPGIESFSSHTLELMRKGVKGLQNIQLLKWCKELGVTPFWNLIWGFPGERIEDYSRMTELIPFLTHLRPPKWAGAIRIDRFSPHFDRPTEFGFERVIPFPAYHHVYPLPPESVANLAYFFTFTYQQPQPVEEYTQLVREQVTIWEEAYQTSVLFSVNREADLQIWDLRPAARQLLITLTDPLKALYLACDRIRSLNFLQQLAQEQLNRPVSGAEVEEMLQPLLARGLMVAEDHAYLSLAVPVGEYSPGKSTLKRLFSLVAERSHQVSKVNDWCEAIDDSGVQ</sequence>
<evidence type="ECO:0000256" key="3">
    <source>
        <dbReference type="ARBA" id="ARBA00022723"/>
    </source>
</evidence>
<dbReference type="CDD" id="cd02068">
    <property type="entry name" value="radical_SAM_B12_BD"/>
    <property type="match status" value="1"/>
</dbReference>
<evidence type="ECO:0000313" key="9">
    <source>
        <dbReference type="Proteomes" id="UP000664844"/>
    </source>
</evidence>
<dbReference type="EMBL" id="JAFLQW010000427">
    <property type="protein sequence ID" value="MBO0350587.1"/>
    <property type="molecule type" value="Genomic_DNA"/>
</dbReference>
<comment type="caution">
    <text evidence="8">The sequence shown here is derived from an EMBL/GenBank/DDBJ whole genome shotgun (WGS) entry which is preliminary data.</text>
</comment>
<dbReference type="PANTHER" id="PTHR43409:SF7">
    <property type="entry name" value="BLL1977 PROTEIN"/>
    <property type="match status" value="1"/>
</dbReference>
<keyword evidence="9" id="KW-1185">Reference proteome</keyword>
<evidence type="ECO:0000259" key="7">
    <source>
        <dbReference type="PROSITE" id="PS51918"/>
    </source>
</evidence>
<dbReference type="PROSITE" id="PS51918">
    <property type="entry name" value="RADICAL_SAM"/>
    <property type="match status" value="1"/>
</dbReference>
<keyword evidence="2" id="KW-0949">S-adenosyl-L-methionine</keyword>
<dbReference type="InterPro" id="IPR006638">
    <property type="entry name" value="Elp3/MiaA/NifB-like_rSAM"/>
</dbReference>
<evidence type="ECO:0000313" key="8">
    <source>
        <dbReference type="EMBL" id="MBO0350587.1"/>
    </source>
</evidence>
<dbReference type="RefSeq" id="WP_207089061.1">
    <property type="nucleotide sequence ID" value="NZ_JAFLQW010000427.1"/>
</dbReference>
<comment type="cofactor">
    <cofactor evidence="1">
        <name>[4Fe-4S] cluster</name>
        <dbReference type="ChEBI" id="CHEBI:49883"/>
    </cofactor>
</comment>
<dbReference type="Gene3D" id="3.40.50.280">
    <property type="entry name" value="Cobalamin-binding domain"/>
    <property type="match status" value="1"/>
</dbReference>
<feature type="domain" description="B12-binding" evidence="6">
    <location>
        <begin position="133"/>
        <end position="236"/>
    </location>
</feature>
<evidence type="ECO:0000256" key="4">
    <source>
        <dbReference type="ARBA" id="ARBA00023004"/>
    </source>
</evidence>
<accession>A0ABS3FTX4</accession>
<evidence type="ECO:0000256" key="1">
    <source>
        <dbReference type="ARBA" id="ARBA00001966"/>
    </source>
</evidence>
<dbReference type="InterPro" id="IPR051198">
    <property type="entry name" value="BchE-like"/>
</dbReference>
<feature type="domain" description="Radical SAM core" evidence="7">
    <location>
        <begin position="288"/>
        <end position="505"/>
    </location>
</feature>
<evidence type="ECO:0000259" key="6">
    <source>
        <dbReference type="PROSITE" id="PS51332"/>
    </source>
</evidence>
<keyword evidence="4" id="KW-0408">Iron</keyword>
<evidence type="ECO:0000256" key="5">
    <source>
        <dbReference type="ARBA" id="ARBA00023014"/>
    </source>
</evidence>
<dbReference type="Proteomes" id="UP000664844">
    <property type="component" value="Unassembled WGS sequence"/>
</dbReference>
<dbReference type="InterPro" id="IPR006158">
    <property type="entry name" value="Cobalamin-bd"/>
</dbReference>
<dbReference type="SFLD" id="SFLDS00029">
    <property type="entry name" value="Radical_SAM"/>
    <property type="match status" value="1"/>
</dbReference>
<dbReference type="InterPro" id="IPR023984">
    <property type="entry name" value="rSAM_ocin_1"/>
</dbReference>
<dbReference type="NCBIfam" id="TIGR03975">
    <property type="entry name" value="rSAM_ocin_1"/>
    <property type="match status" value="1"/>
</dbReference>
<dbReference type="SMART" id="SM00729">
    <property type="entry name" value="Elp3"/>
    <property type="match status" value="1"/>
</dbReference>
<name>A0ABS3FTX4_9CYAN</name>